<evidence type="ECO:0000313" key="1">
    <source>
        <dbReference type="EMBL" id="GFQ85349.1"/>
    </source>
</evidence>
<accession>A0A8X6FR14</accession>
<dbReference type="Proteomes" id="UP000887116">
    <property type="component" value="Unassembled WGS sequence"/>
</dbReference>
<keyword evidence="2" id="KW-1185">Reference proteome</keyword>
<evidence type="ECO:0000313" key="2">
    <source>
        <dbReference type="Proteomes" id="UP000887116"/>
    </source>
</evidence>
<organism evidence="1 2">
    <name type="scientific">Trichonephila clavata</name>
    <name type="common">Joro spider</name>
    <name type="synonym">Nephila clavata</name>
    <dbReference type="NCBI Taxonomy" id="2740835"/>
    <lineage>
        <taxon>Eukaryota</taxon>
        <taxon>Metazoa</taxon>
        <taxon>Ecdysozoa</taxon>
        <taxon>Arthropoda</taxon>
        <taxon>Chelicerata</taxon>
        <taxon>Arachnida</taxon>
        <taxon>Araneae</taxon>
        <taxon>Araneomorphae</taxon>
        <taxon>Entelegynae</taxon>
        <taxon>Araneoidea</taxon>
        <taxon>Nephilidae</taxon>
        <taxon>Trichonephila</taxon>
    </lineage>
</organism>
<comment type="caution">
    <text evidence="1">The sequence shown here is derived from an EMBL/GenBank/DDBJ whole genome shotgun (WGS) entry which is preliminary data.</text>
</comment>
<reference evidence="1" key="1">
    <citation type="submission" date="2020-07" db="EMBL/GenBank/DDBJ databases">
        <title>Multicomponent nature underlies the extraordinary mechanical properties of spider dragline silk.</title>
        <authorList>
            <person name="Kono N."/>
            <person name="Nakamura H."/>
            <person name="Mori M."/>
            <person name="Yoshida Y."/>
            <person name="Ohtoshi R."/>
            <person name="Malay A.D."/>
            <person name="Moran D.A.P."/>
            <person name="Tomita M."/>
            <person name="Numata K."/>
            <person name="Arakawa K."/>
        </authorList>
    </citation>
    <scope>NUCLEOTIDE SEQUENCE</scope>
</reference>
<sequence length="88" mass="9763">MRKVCAKMVSNHDNPSSYIALIPSELLAKIGVATLPHQHTVLIWQRRTSFCLSTLKGTWYGMLEAAKVALTTALKEIAVDDFQGVFDD</sequence>
<dbReference type="EMBL" id="BMAO01012985">
    <property type="protein sequence ID" value="GFQ85349.1"/>
    <property type="molecule type" value="Genomic_DNA"/>
</dbReference>
<protein>
    <submittedName>
        <fullName evidence="1">Uncharacterized protein</fullName>
    </submittedName>
</protein>
<gene>
    <name evidence="1" type="ORF">TNCT_452131</name>
</gene>
<name>A0A8X6FR14_TRICU</name>
<dbReference type="AlphaFoldDB" id="A0A8X6FR14"/>
<proteinExistence type="predicted"/>